<evidence type="ECO:0000313" key="2">
    <source>
        <dbReference type="Proteomes" id="UP001224890"/>
    </source>
</evidence>
<accession>A0AAJ0EQ45</accession>
<dbReference type="Proteomes" id="UP001224890">
    <property type="component" value="Unassembled WGS sequence"/>
</dbReference>
<dbReference type="AlphaFoldDB" id="A0AAJ0EQ45"/>
<dbReference type="RefSeq" id="XP_060421842.1">
    <property type="nucleotide sequence ID" value="XM_060570644.1"/>
</dbReference>
<feature type="non-terminal residue" evidence="1">
    <location>
        <position position="1"/>
    </location>
</feature>
<dbReference type="EMBL" id="JAHMHR010000106">
    <property type="protein sequence ID" value="KAK1657078.1"/>
    <property type="molecule type" value="Genomic_DNA"/>
</dbReference>
<gene>
    <name evidence="1" type="ORF">BDP55DRAFT_568094</name>
</gene>
<dbReference type="GeneID" id="85455170"/>
<keyword evidence="2" id="KW-1185">Reference proteome</keyword>
<reference evidence="1" key="1">
    <citation type="submission" date="2021-06" db="EMBL/GenBank/DDBJ databases">
        <title>Comparative genomics, transcriptomics and evolutionary studies reveal genomic signatures of adaptation to plant cell wall in hemibiotrophic fungi.</title>
        <authorList>
            <consortium name="DOE Joint Genome Institute"/>
            <person name="Baroncelli R."/>
            <person name="Diaz J.F."/>
            <person name="Benocci T."/>
            <person name="Peng M."/>
            <person name="Battaglia E."/>
            <person name="Haridas S."/>
            <person name="Andreopoulos W."/>
            <person name="Labutti K."/>
            <person name="Pangilinan J."/>
            <person name="Floch G.L."/>
            <person name="Makela M.R."/>
            <person name="Henrissat B."/>
            <person name="Grigoriev I.V."/>
            <person name="Crouch J.A."/>
            <person name="De Vries R.P."/>
            <person name="Sukno S.A."/>
            <person name="Thon M.R."/>
        </authorList>
    </citation>
    <scope>NUCLEOTIDE SEQUENCE</scope>
    <source>
        <strain evidence="1">CBS 193.32</strain>
    </source>
</reference>
<evidence type="ECO:0000313" key="1">
    <source>
        <dbReference type="EMBL" id="KAK1657078.1"/>
    </source>
</evidence>
<comment type="caution">
    <text evidence="1">The sequence shown here is derived from an EMBL/GenBank/DDBJ whole genome shotgun (WGS) entry which is preliminary data.</text>
</comment>
<evidence type="ECO:0008006" key="3">
    <source>
        <dbReference type="Google" id="ProtNLM"/>
    </source>
</evidence>
<organism evidence="1 2">
    <name type="scientific">Colletotrichum godetiae</name>
    <dbReference type="NCBI Taxonomy" id="1209918"/>
    <lineage>
        <taxon>Eukaryota</taxon>
        <taxon>Fungi</taxon>
        <taxon>Dikarya</taxon>
        <taxon>Ascomycota</taxon>
        <taxon>Pezizomycotina</taxon>
        <taxon>Sordariomycetes</taxon>
        <taxon>Hypocreomycetidae</taxon>
        <taxon>Glomerellales</taxon>
        <taxon>Glomerellaceae</taxon>
        <taxon>Colletotrichum</taxon>
        <taxon>Colletotrichum acutatum species complex</taxon>
    </lineage>
</organism>
<protein>
    <recommendedName>
        <fullName evidence="3">Protein NO VEIN C-terminal domain-containing protein</fullName>
    </recommendedName>
</protein>
<sequence length="180" mass="20748">DFLRRFANRVQVYELLSHLNPSLPVFGMGDWRSTMRKHVAAHPEYPYVTPWEGKETADTVYDDKSGVLTRILIDKGYLEGTRWISKKPQYLIEVKTTPGDATRPFFVRKHQYNRMKECTDASRSSRGSCTAYVLIRVFNLTTSDIDFDIYMDPYALQQDGSLIFTENTWHVVPAQGDEAA</sequence>
<proteinExistence type="predicted"/>
<name>A0AAJ0EQ45_9PEZI</name>